<evidence type="ECO:0000313" key="1">
    <source>
        <dbReference type="EMBL" id="SMC02236.1"/>
    </source>
</evidence>
<reference evidence="2" key="1">
    <citation type="submission" date="2017-04" db="EMBL/GenBank/DDBJ databases">
        <authorList>
            <person name="Varghese N."/>
            <person name="Submissions S."/>
        </authorList>
    </citation>
    <scope>NUCLEOTIDE SEQUENCE [LARGE SCALE GENOMIC DNA]</scope>
    <source>
        <strain evidence="2">DSM 9293</strain>
    </source>
</reference>
<dbReference type="Proteomes" id="UP000192660">
    <property type="component" value="Unassembled WGS sequence"/>
</dbReference>
<dbReference type="EMBL" id="FWWY01000001">
    <property type="protein sequence ID" value="SMC02236.1"/>
    <property type="molecule type" value="Genomic_DNA"/>
</dbReference>
<proteinExistence type="predicted"/>
<evidence type="ECO:0000313" key="2">
    <source>
        <dbReference type="Proteomes" id="UP000192660"/>
    </source>
</evidence>
<dbReference type="AlphaFoldDB" id="A0A1W1W7H6"/>
<protein>
    <submittedName>
        <fullName evidence="1">Uncharacterized protein</fullName>
    </submittedName>
</protein>
<sequence>MYIMLLTIRLAQISIHEEVFLKEDWLSVQAYPFPRQLRLAVCHLGAGNIHASTNRVMWGIFAMSELFAMFGNSHIRWLRSRAGGAIQIQRESLNN</sequence>
<keyword evidence="2" id="KW-1185">Reference proteome</keyword>
<name>A0A1W1W7H6_SULTA</name>
<gene>
    <name evidence="1" type="ORF">SAMN00768000_0455</name>
</gene>
<organism evidence="1 2">
    <name type="scientific">Sulfobacillus thermosulfidooxidans (strain DSM 9293 / VKM B-1269 / AT-1)</name>
    <dbReference type="NCBI Taxonomy" id="929705"/>
    <lineage>
        <taxon>Bacteria</taxon>
        <taxon>Bacillati</taxon>
        <taxon>Bacillota</taxon>
        <taxon>Clostridia</taxon>
        <taxon>Eubacteriales</taxon>
        <taxon>Clostridiales Family XVII. Incertae Sedis</taxon>
        <taxon>Sulfobacillus</taxon>
    </lineage>
</organism>
<accession>A0A1W1W7H6</accession>